<accession>A0A8J8B1L5</accession>
<evidence type="ECO:0000313" key="1">
    <source>
        <dbReference type="EMBL" id="MBR0597862.1"/>
    </source>
</evidence>
<dbReference type="Proteomes" id="UP000675664">
    <property type="component" value="Unassembled WGS sequence"/>
</dbReference>
<keyword evidence="2" id="KW-1185">Reference proteome</keyword>
<comment type="caution">
    <text evidence="1">The sequence shown here is derived from an EMBL/GenBank/DDBJ whole genome shotgun (WGS) entry which is preliminary data.</text>
</comment>
<sequence>MMGIAKATGIIKPYNEEGIIVGAWLSQKKMDQIGVKMGDFIYVQKGWSGSLSCRAVVKGTLPSNFDEETIALTDDRIQEGNFTEGDICNFWKHTSWF</sequence>
<name>A0A8J8B1L5_9FIRM</name>
<protein>
    <submittedName>
        <fullName evidence="1">Uncharacterized protein</fullName>
    </submittedName>
</protein>
<reference evidence="1" key="1">
    <citation type="submission" date="2021-04" db="EMBL/GenBank/DDBJ databases">
        <title>Sinoanaerobacter chloroacetimidivorans sp. nov., an obligate anaerobic bacterium isolated from anaerobic sludge.</title>
        <authorList>
            <person name="Bao Y."/>
        </authorList>
    </citation>
    <scope>NUCLEOTIDE SEQUENCE</scope>
    <source>
        <strain evidence="1">BAD-6</strain>
    </source>
</reference>
<reference evidence="1" key="2">
    <citation type="submission" date="2021-04" db="EMBL/GenBank/DDBJ databases">
        <authorList>
            <person name="Liu J."/>
        </authorList>
    </citation>
    <scope>NUCLEOTIDE SEQUENCE</scope>
    <source>
        <strain evidence="1">BAD-6</strain>
    </source>
</reference>
<dbReference type="EMBL" id="JAGSND010000004">
    <property type="protein sequence ID" value="MBR0597862.1"/>
    <property type="molecule type" value="Genomic_DNA"/>
</dbReference>
<proteinExistence type="predicted"/>
<organism evidence="1 2">
    <name type="scientific">Sinanaerobacter chloroacetimidivorans</name>
    <dbReference type="NCBI Taxonomy" id="2818044"/>
    <lineage>
        <taxon>Bacteria</taxon>
        <taxon>Bacillati</taxon>
        <taxon>Bacillota</taxon>
        <taxon>Clostridia</taxon>
        <taxon>Peptostreptococcales</taxon>
        <taxon>Anaerovoracaceae</taxon>
        <taxon>Sinanaerobacter</taxon>
    </lineage>
</organism>
<gene>
    <name evidence="1" type="ORF">KCX82_08260</name>
</gene>
<dbReference type="AlphaFoldDB" id="A0A8J8B1L5"/>
<evidence type="ECO:0000313" key="2">
    <source>
        <dbReference type="Proteomes" id="UP000675664"/>
    </source>
</evidence>